<dbReference type="PANTHER" id="PTHR11785">
    <property type="entry name" value="AMINO ACID TRANSPORTER"/>
    <property type="match status" value="1"/>
</dbReference>
<evidence type="ECO:0000313" key="7">
    <source>
        <dbReference type="Proteomes" id="UP000228934"/>
    </source>
</evidence>
<evidence type="ECO:0000256" key="3">
    <source>
        <dbReference type="ARBA" id="ARBA00022989"/>
    </source>
</evidence>
<dbReference type="InterPro" id="IPR002293">
    <property type="entry name" value="AA/rel_permease1"/>
</dbReference>
<evidence type="ECO:0000313" key="6">
    <source>
        <dbReference type="EMBL" id="PIO29161.1"/>
    </source>
</evidence>
<dbReference type="Gene3D" id="1.20.1740.10">
    <property type="entry name" value="Amino acid/polyamine transporter I"/>
    <property type="match status" value="1"/>
</dbReference>
<accession>A0A2G9RPH8</accession>
<keyword evidence="7" id="KW-1185">Reference proteome</keyword>
<reference evidence="7" key="1">
    <citation type="journal article" date="2017" name="Nat. Commun.">
        <title>The North American bullfrog draft genome provides insight into hormonal regulation of long noncoding RNA.</title>
        <authorList>
            <person name="Hammond S.A."/>
            <person name="Warren R.L."/>
            <person name="Vandervalk B.P."/>
            <person name="Kucuk E."/>
            <person name="Khan H."/>
            <person name="Gibb E.A."/>
            <person name="Pandoh P."/>
            <person name="Kirk H."/>
            <person name="Zhao Y."/>
            <person name="Jones M."/>
            <person name="Mungall A.J."/>
            <person name="Coope R."/>
            <person name="Pleasance S."/>
            <person name="Moore R.A."/>
            <person name="Holt R.A."/>
            <person name="Round J.M."/>
            <person name="Ohora S."/>
            <person name="Walle B.V."/>
            <person name="Veldhoen N."/>
            <person name="Helbing C.C."/>
            <person name="Birol I."/>
        </authorList>
    </citation>
    <scope>NUCLEOTIDE SEQUENCE [LARGE SCALE GENOMIC DNA]</scope>
</reference>
<evidence type="ECO:0000256" key="5">
    <source>
        <dbReference type="SAM" id="Phobius"/>
    </source>
</evidence>
<keyword evidence="4 5" id="KW-0472">Membrane</keyword>
<dbReference type="OrthoDB" id="3257095at2759"/>
<dbReference type="EMBL" id="KV935803">
    <property type="protein sequence ID" value="PIO29161.1"/>
    <property type="molecule type" value="Genomic_DNA"/>
</dbReference>
<dbReference type="AlphaFoldDB" id="A0A2G9RPH8"/>
<dbReference type="GO" id="GO:0016020">
    <property type="term" value="C:membrane"/>
    <property type="evidence" value="ECO:0007669"/>
    <property type="project" value="UniProtKB-SubCell"/>
</dbReference>
<comment type="subcellular location">
    <subcellularLocation>
        <location evidence="1">Membrane</location>
        <topology evidence="1">Multi-pass membrane protein</topology>
    </subcellularLocation>
</comment>
<dbReference type="InterPro" id="IPR050598">
    <property type="entry name" value="AminoAcid_Transporter"/>
</dbReference>
<dbReference type="Proteomes" id="UP000228934">
    <property type="component" value="Unassembled WGS sequence"/>
</dbReference>
<gene>
    <name evidence="6" type="ORF">AB205_0197480</name>
</gene>
<evidence type="ECO:0000256" key="2">
    <source>
        <dbReference type="ARBA" id="ARBA00022692"/>
    </source>
</evidence>
<feature type="non-terminal residue" evidence="6">
    <location>
        <position position="105"/>
    </location>
</feature>
<dbReference type="GO" id="GO:0015179">
    <property type="term" value="F:L-amino acid transmembrane transporter activity"/>
    <property type="evidence" value="ECO:0007669"/>
    <property type="project" value="TreeGrafter"/>
</dbReference>
<protein>
    <recommendedName>
        <fullName evidence="8">Amino acid permease/ SLC12A domain-containing protein</fullName>
    </recommendedName>
</protein>
<evidence type="ECO:0000256" key="4">
    <source>
        <dbReference type="ARBA" id="ARBA00023136"/>
    </source>
</evidence>
<dbReference type="GO" id="GO:0015175">
    <property type="term" value="F:neutral L-amino acid transmembrane transporter activity"/>
    <property type="evidence" value="ECO:0007669"/>
    <property type="project" value="TreeGrafter"/>
</dbReference>
<dbReference type="Pfam" id="PF13520">
    <property type="entry name" value="AA_permease_2"/>
    <property type="match status" value="1"/>
</dbReference>
<name>A0A2G9RPH8_AQUCT</name>
<proteinExistence type="predicted"/>
<feature type="transmembrane region" description="Helical" evidence="5">
    <location>
        <begin position="77"/>
        <end position="97"/>
    </location>
</feature>
<evidence type="ECO:0008006" key="8">
    <source>
        <dbReference type="Google" id="ProtNLM"/>
    </source>
</evidence>
<keyword evidence="3 5" id="KW-1133">Transmembrane helix</keyword>
<dbReference type="PANTHER" id="PTHR11785:SF113">
    <property type="entry name" value="LARGE NEUTRAL AMINO ACIDS TRANSPORTER SMALL SUBUNIT 2"/>
    <property type="match status" value="1"/>
</dbReference>
<keyword evidence="2 5" id="KW-0812">Transmembrane</keyword>
<feature type="transmembrane region" description="Helical" evidence="5">
    <location>
        <begin position="35"/>
        <end position="56"/>
    </location>
</feature>
<sequence length="105" mass="11256">MITTLALPSIYVFISPSSGKTQLMIMSFNRNLPRAIFISIPLVTFVYVFANIAYVTAMSPQELLASNAVAVTFGEKLLGVMAWIMPISVALSTFGGVNGSLFTSS</sequence>
<evidence type="ECO:0000256" key="1">
    <source>
        <dbReference type="ARBA" id="ARBA00004141"/>
    </source>
</evidence>
<organism evidence="6 7">
    <name type="scientific">Aquarana catesbeiana</name>
    <name type="common">American bullfrog</name>
    <name type="synonym">Rana catesbeiana</name>
    <dbReference type="NCBI Taxonomy" id="8400"/>
    <lineage>
        <taxon>Eukaryota</taxon>
        <taxon>Metazoa</taxon>
        <taxon>Chordata</taxon>
        <taxon>Craniata</taxon>
        <taxon>Vertebrata</taxon>
        <taxon>Euteleostomi</taxon>
        <taxon>Amphibia</taxon>
        <taxon>Batrachia</taxon>
        <taxon>Anura</taxon>
        <taxon>Neobatrachia</taxon>
        <taxon>Ranoidea</taxon>
        <taxon>Ranidae</taxon>
        <taxon>Aquarana</taxon>
    </lineage>
</organism>